<keyword evidence="3" id="KW-1185">Reference proteome</keyword>
<name>G8U1E6_SULAD</name>
<dbReference type="PROSITE" id="PS50943">
    <property type="entry name" value="HTH_CROC1"/>
    <property type="match status" value="1"/>
</dbReference>
<dbReference type="Pfam" id="PF17765">
    <property type="entry name" value="MLTR_LBD"/>
    <property type="match status" value="1"/>
</dbReference>
<dbReference type="KEGG" id="sap:Sulac_1976"/>
<organism evidence="2 3">
    <name type="scientific">Sulfobacillus acidophilus (strain ATCC 700253 / DSM 10332 / NAL)</name>
    <dbReference type="NCBI Taxonomy" id="679936"/>
    <lineage>
        <taxon>Bacteria</taxon>
        <taxon>Bacillati</taxon>
        <taxon>Bacillota</taxon>
        <taxon>Clostridia</taxon>
        <taxon>Eubacteriales</taxon>
        <taxon>Clostridiales Family XVII. Incertae Sedis</taxon>
        <taxon>Sulfobacillus</taxon>
    </lineage>
</organism>
<gene>
    <name evidence="2" type="ordered locus">Sulac_1976</name>
</gene>
<accession>G8U1E6</accession>
<feature type="domain" description="HTH cro/C1-type" evidence="1">
    <location>
        <begin position="11"/>
        <end position="68"/>
    </location>
</feature>
<dbReference type="PANTHER" id="PTHR35010">
    <property type="entry name" value="BLL4672 PROTEIN-RELATED"/>
    <property type="match status" value="1"/>
</dbReference>
<dbReference type="SMART" id="SM00530">
    <property type="entry name" value="HTH_XRE"/>
    <property type="match status" value="1"/>
</dbReference>
<dbReference type="EMBL" id="CP003179">
    <property type="protein sequence ID" value="AEW05466.1"/>
    <property type="molecule type" value="Genomic_DNA"/>
</dbReference>
<dbReference type="CDD" id="cd00093">
    <property type="entry name" value="HTH_XRE"/>
    <property type="match status" value="1"/>
</dbReference>
<dbReference type="AlphaFoldDB" id="G8U1E6"/>
<protein>
    <submittedName>
        <fullName evidence="2">Helix-turn-helix domain protein</fullName>
    </submittedName>
</protein>
<dbReference type="Gene3D" id="3.30.450.180">
    <property type="match status" value="1"/>
</dbReference>
<dbReference type="SUPFAM" id="SSF47413">
    <property type="entry name" value="lambda repressor-like DNA-binding domains"/>
    <property type="match status" value="1"/>
</dbReference>
<sequence length="284" mass="33718">MSAHRQWGARVRQLREAKHWSQQQLAQKLKVSQKHLSRLEHGDVLQVERDLLIRIAEVLGDPLASGELNQWLYGFGYRPHVLPQLPLPPDYQSLLDAYLPYPASIIDVGWFIRYWNRAMERFYRMPNGHLKGLGQNWLVQYFHPQGVLRHTYSSESIRRVLGRLFWEWYAYYDEPWNRDLRQALEKLLGLTWEGLIEQYRLPIPPVPPPWDEPVWLRQGPGLSPLRFRAVYARVPHRPDLRITVYEPDEPLARAWCERDGSSRLYRVSTEEIKWPHSTETWPVG</sequence>
<reference evidence="2 3" key="2">
    <citation type="journal article" date="2012" name="Stand. Genomic Sci.">
        <title>Complete genome sequence of the moderately thermophilic mineral-sulfide-oxidizing firmicute Sulfobacillus acidophilus type strain (NAL(T)).</title>
        <authorList>
            <person name="Anderson I."/>
            <person name="Chertkov O."/>
            <person name="Chen A."/>
            <person name="Saunders E."/>
            <person name="Lapidus A."/>
            <person name="Nolan M."/>
            <person name="Lucas S."/>
            <person name="Hammon N."/>
            <person name="Deshpande S."/>
            <person name="Cheng J.F."/>
            <person name="Han C."/>
            <person name="Tapia R."/>
            <person name="Goodwin L.A."/>
            <person name="Pitluck S."/>
            <person name="Liolios K."/>
            <person name="Pagani I."/>
            <person name="Ivanova N."/>
            <person name="Mikhailova N."/>
            <person name="Pati A."/>
            <person name="Palaniappan K."/>
            <person name="Land M."/>
            <person name="Pan C."/>
            <person name="Rohde M."/>
            <person name="Pukall R."/>
            <person name="Goker M."/>
            <person name="Detter J.C."/>
            <person name="Woyke T."/>
            <person name="Bristow J."/>
            <person name="Eisen J.A."/>
            <person name="Markowitz V."/>
            <person name="Hugenholtz P."/>
            <person name="Kyrpides N.C."/>
            <person name="Klenk H.P."/>
            <person name="Mavromatis K."/>
        </authorList>
    </citation>
    <scope>NUCLEOTIDE SEQUENCE [LARGE SCALE GENOMIC DNA]</scope>
    <source>
        <strain evidence="3">ATCC 700253 / DSM 10332 / NAL</strain>
    </source>
</reference>
<dbReference type="InterPro" id="IPR041413">
    <property type="entry name" value="MLTR_LBD"/>
</dbReference>
<dbReference type="PATRIC" id="fig|679936.5.peg.2039"/>
<evidence type="ECO:0000313" key="3">
    <source>
        <dbReference type="Proteomes" id="UP000005439"/>
    </source>
</evidence>
<proteinExistence type="predicted"/>
<dbReference type="InterPro" id="IPR010982">
    <property type="entry name" value="Lambda_DNA-bd_dom_sf"/>
</dbReference>
<evidence type="ECO:0000259" key="1">
    <source>
        <dbReference type="PROSITE" id="PS50943"/>
    </source>
</evidence>
<dbReference type="PANTHER" id="PTHR35010:SF4">
    <property type="entry name" value="BLL5781 PROTEIN"/>
    <property type="match status" value="1"/>
</dbReference>
<dbReference type="STRING" id="679936.Sulac_1976"/>
<dbReference type="GO" id="GO:0003677">
    <property type="term" value="F:DNA binding"/>
    <property type="evidence" value="ECO:0007669"/>
    <property type="project" value="InterPro"/>
</dbReference>
<dbReference type="InterPro" id="IPR001387">
    <property type="entry name" value="Cro/C1-type_HTH"/>
</dbReference>
<dbReference type="Pfam" id="PF01381">
    <property type="entry name" value="HTH_3"/>
    <property type="match status" value="1"/>
</dbReference>
<reference evidence="3" key="1">
    <citation type="submission" date="2011-12" db="EMBL/GenBank/DDBJ databases">
        <title>The complete genome of chromosome of Sulfobacillus acidophilus DSM 10332.</title>
        <authorList>
            <person name="Lucas S."/>
            <person name="Han J."/>
            <person name="Lapidus A."/>
            <person name="Bruce D."/>
            <person name="Goodwin L."/>
            <person name="Pitluck S."/>
            <person name="Peters L."/>
            <person name="Kyrpides N."/>
            <person name="Mavromatis K."/>
            <person name="Ivanova N."/>
            <person name="Mikhailova N."/>
            <person name="Chertkov O."/>
            <person name="Saunders E."/>
            <person name="Detter J.C."/>
            <person name="Tapia R."/>
            <person name="Han C."/>
            <person name="Land M."/>
            <person name="Hauser L."/>
            <person name="Markowitz V."/>
            <person name="Cheng J.-F."/>
            <person name="Hugenholtz P."/>
            <person name="Woyke T."/>
            <person name="Wu D."/>
            <person name="Pukall R."/>
            <person name="Gehrich-Schroeter G."/>
            <person name="Schneider S."/>
            <person name="Klenk H.-P."/>
            <person name="Eisen J.A."/>
        </authorList>
    </citation>
    <scope>NUCLEOTIDE SEQUENCE [LARGE SCALE GENOMIC DNA]</scope>
    <source>
        <strain evidence="3">ATCC 700253 / DSM 10332 / NAL</strain>
    </source>
</reference>
<evidence type="ECO:0000313" key="2">
    <source>
        <dbReference type="EMBL" id="AEW05466.1"/>
    </source>
</evidence>
<dbReference type="Proteomes" id="UP000005439">
    <property type="component" value="Chromosome"/>
</dbReference>
<dbReference type="HOGENOM" id="CLU_979771_0_0_9"/>
<dbReference type="Gene3D" id="1.10.260.40">
    <property type="entry name" value="lambda repressor-like DNA-binding domains"/>
    <property type="match status" value="1"/>
</dbReference>